<dbReference type="AlphaFoldDB" id="A0A0F9DFZ9"/>
<protein>
    <submittedName>
        <fullName evidence="1">Uncharacterized protein</fullName>
    </submittedName>
</protein>
<name>A0A0F9DFZ9_9ZZZZ</name>
<evidence type="ECO:0000313" key="1">
    <source>
        <dbReference type="EMBL" id="KKL10923.1"/>
    </source>
</evidence>
<reference evidence="1" key="1">
    <citation type="journal article" date="2015" name="Nature">
        <title>Complex archaea that bridge the gap between prokaryotes and eukaryotes.</title>
        <authorList>
            <person name="Spang A."/>
            <person name="Saw J.H."/>
            <person name="Jorgensen S.L."/>
            <person name="Zaremba-Niedzwiedzka K."/>
            <person name="Martijn J."/>
            <person name="Lind A.E."/>
            <person name="van Eijk R."/>
            <person name="Schleper C."/>
            <person name="Guy L."/>
            <person name="Ettema T.J."/>
        </authorList>
    </citation>
    <scope>NUCLEOTIDE SEQUENCE</scope>
</reference>
<sequence>MINYAGKYDADEAISNELQLAGIGIYKLPKGFREQYEVKTIITGTLYDWTFKRAWSYWVAEGPGISVEVAEQLHKHYGKEIRVAGHCGCPSPTEWYHGFGVGLYHIDTQEGLNALSKKIKGIYIENEN</sequence>
<accession>A0A0F9DFZ9</accession>
<proteinExistence type="predicted"/>
<comment type="caution">
    <text evidence="1">The sequence shown here is derived from an EMBL/GenBank/DDBJ whole genome shotgun (WGS) entry which is preliminary data.</text>
</comment>
<gene>
    <name evidence="1" type="ORF">LCGC14_2550960</name>
</gene>
<organism evidence="1">
    <name type="scientific">marine sediment metagenome</name>
    <dbReference type="NCBI Taxonomy" id="412755"/>
    <lineage>
        <taxon>unclassified sequences</taxon>
        <taxon>metagenomes</taxon>
        <taxon>ecological metagenomes</taxon>
    </lineage>
</organism>
<dbReference type="EMBL" id="LAZR01041865">
    <property type="protein sequence ID" value="KKL10923.1"/>
    <property type="molecule type" value="Genomic_DNA"/>
</dbReference>